<sequence length="135" mass="15013">MTAFVNDSFYTINPYLIFFALKPLLDDINREFDEFARGVPVMTNVFISELPVKVPFALVRSADSSAYTRPPGMDVISEDEAIDDDDNDVVDEVVNNDVETGILFSIESNDILLSLFIIVTVAIRRLVNDGADFGV</sequence>
<dbReference type="AlphaFoldDB" id="A0AAI9SW33"/>
<dbReference type="RefSeq" id="XP_049179347.1">
    <property type="nucleotide sequence ID" value="XM_049324999.1"/>
</dbReference>
<evidence type="ECO:0000313" key="1">
    <source>
        <dbReference type="EMBL" id="KAI3403600.2"/>
    </source>
</evidence>
<reference evidence="1" key="1">
    <citation type="journal article" date="2022" name="DNA Res.">
        <title>Genome analysis of five recently described species of the CUG-Ser clade uncovers Candida theae as a new hybrid lineage with pathogenic potential in the Candida parapsilosis species complex.</title>
        <authorList>
            <person name="Mixao V."/>
            <person name="Del Olmo V."/>
            <person name="Hegedusova E."/>
            <person name="Saus E."/>
            <person name="Pryszcz L."/>
            <person name="Cillingova A."/>
            <person name="Nosek J."/>
            <person name="Gabaldon T."/>
        </authorList>
    </citation>
    <scope>NUCLEOTIDE SEQUENCE</scope>
    <source>
        <strain evidence="1">CBS 10844</strain>
    </source>
</reference>
<dbReference type="EMBL" id="JAHUZD010000124">
    <property type="protein sequence ID" value="KAI3403600.2"/>
    <property type="molecule type" value="Genomic_DNA"/>
</dbReference>
<protein>
    <submittedName>
        <fullName evidence="1">Uncharacterized protein</fullName>
    </submittedName>
</protein>
<keyword evidence="2" id="KW-1185">Reference proteome</keyword>
<proteinExistence type="predicted"/>
<organism evidence="1 2">
    <name type="scientific">Candida oxycetoniae</name>
    <dbReference type="NCBI Taxonomy" id="497107"/>
    <lineage>
        <taxon>Eukaryota</taxon>
        <taxon>Fungi</taxon>
        <taxon>Dikarya</taxon>
        <taxon>Ascomycota</taxon>
        <taxon>Saccharomycotina</taxon>
        <taxon>Pichiomycetes</taxon>
        <taxon>Debaryomycetaceae</taxon>
        <taxon>Candida/Lodderomyces clade</taxon>
        <taxon>Candida</taxon>
    </lineage>
</organism>
<dbReference type="GeneID" id="73381260"/>
<dbReference type="Proteomes" id="UP001202479">
    <property type="component" value="Unassembled WGS sequence"/>
</dbReference>
<gene>
    <name evidence="1" type="ORF">KGF56_003645</name>
</gene>
<evidence type="ECO:0000313" key="2">
    <source>
        <dbReference type="Proteomes" id="UP001202479"/>
    </source>
</evidence>
<name>A0AAI9SW33_9ASCO</name>
<comment type="caution">
    <text evidence="1">The sequence shown here is derived from an EMBL/GenBank/DDBJ whole genome shotgun (WGS) entry which is preliminary data.</text>
</comment>
<accession>A0AAI9SW33</accession>